<dbReference type="Pfam" id="PF01412">
    <property type="entry name" value="ArfGap"/>
    <property type="match status" value="1"/>
</dbReference>
<feature type="region of interest" description="Disordered" evidence="6">
    <location>
        <begin position="148"/>
        <end position="169"/>
    </location>
</feature>
<keyword evidence="9" id="KW-1185">Reference proteome</keyword>
<evidence type="ECO:0000313" key="8">
    <source>
        <dbReference type="EMBL" id="KAK2573728.1"/>
    </source>
</evidence>
<keyword evidence="4" id="KW-0862">Zinc</keyword>
<feature type="compositionally biased region" description="Low complexity" evidence="6">
    <location>
        <begin position="600"/>
        <end position="612"/>
    </location>
</feature>
<feature type="compositionally biased region" description="Polar residues" evidence="6">
    <location>
        <begin position="476"/>
        <end position="562"/>
    </location>
</feature>
<evidence type="ECO:0000256" key="1">
    <source>
        <dbReference type="ARBA" id="ARBA00022723"/>
    </source>
</evidence>
<feature type="compositionally biased region" description="Gly residues" evidence="6">
    <location>
        <begin position="566"/>
        <end position="577"/>
    </location>
</feature>
<feature type="region of interest" description="Disordered" evidence="6">
    <location>
        <begin position="181"/>
        <end position="252"/>
    </location>
</feature>
<dbReference type="InterPro" id="IPR001164">
    <property type="entry name" value="ArfGAP_dom"/>
</dbReference>
<dbReference type="PROSITE" id="PS50115">
    <property type="entry name" value="ARFGAP"/>
    <property type="match status" value="1"/>
</dbReference>
<dbReference type="InterPro" id="IPR037278">
    <property type="entry name" value="ARFGAP/RecO"/>
</dbReference>
<dbReference type="PRINTS" id="PR00405">
    <property type="entry name" value="REVINTRACTNG"/>
</dbReference>
<feature type="region of interest" description="Disordered" evidence="6">
    <location>
        <begin position="268"/>
        <end position="347"/>
    </location>
</feature>
<feature type="compositionally biased region" description="Polar residues" evidence="6">
    <location>
        <begin position="273"/>
        <end position="298"/>
    </location>
</feature>
<dbReference type="InterPro" id="IPR038508">
    <property type="entry name" value="ArfGAP_dom_sf"/>
</dbReference>
<dbReference type="SUPFAM" id="SSF57863">
    <property type="entry name" value="ArfGap/RecO-like zinc finger"/>
    <property type="match status" value="1"/>
</dbReference>
<reference evidence="8" key="1">
    <citation type="journal article" date="2023" name="G3 (Bethesda)">
        <title>Whole genome assembly and annotation of the endangered Caribbean coral Acropora cervicornis.</title>
        <authorList>
            <person name="Selwyn J.D."/>
            <person name="Vollmer S.V."/>
        </authorList>
    </citation>
    <scope>NUCLEOTIDE SEQUENCE</scope>
    <source>
        <strain evidence="8">K2</strain>
    </source>
</reference>
<keyword evidence="1" id="KW-0479">Metal-binding</keyword>
<proteinExistence type="predicted"/>
<dbReference type="SMART" id="SM00105">
    <property type="entry name" value="ArfGap"/>
    <property type="match status" value="1"/>
</dbReference>
<feature type="compositionally biased region" description="Low complexity" evidence="6">
    <location>
        <begin position="211"/>
        <end position="227"/>
    </location>
</feature>
<dbReference type="GO" id="GO:0016020">
    <property type="term" value="C:membrane"/>
    <property type="evidence" value="ECO:0007669"/>
    <property type="project" value="TreeGrafter"/>
</dbReference>
<dbReference type="GO" id="GO:0005096">
    <property type="term" value="F:GTPase activator activity"/>
    <property type="evidence" value="ECO:0007669"/>
    <property type="project" value="InterPro"/>
</dbReference>
<dbReference type="EMBL" id="JARQWQ010000002">
    <property type="protein sequence ID" value="KAK2573728.1"/>
    <property type="molecule type" value="Genomic_DNA"/>
</dbReference>
<feature type="domain" description="Arf-GAP" evidence="7">
    <location>
        <begin position="30"/>
        <end position="154"/>
    </location>
</feature>
<dbReference type="GO" id="GO:0008270">
    <property type="term" value="F:zinc ion binding"/>
    <property type="evidence" value="ECO:0007669"/>
    <property type="project" value="UniProtKB-KW"/>
</dbReference>
<dbReference type="Gene3D" id="1.10.220.150">
    <property type="entry name" value="Arf GTPase activating protein"/>
    <property type="match status" value="1"/>
</dbReference>
<evidence type="ECO:0000256" key="3">
    <source>
        <dbReference type="ARBA" id="ARBA00022771"/>
    </source>
</evidence>
<keyword evidence="3 5" id="KW-0863">Zinc-finger</keyword>
<reference evidence="8" key="2">
    <citation type="journal article" date="2023" name="Science">
        <title>Genomic signatures of disease resistance in endangered staghorn corals.</title>
        <authorList>
            <person name="Vollmer S.V."/>
            <person name="Selwyn J.D."/>
            <person name="Despard B.A."/>
            <person name="Roesel C.L."/>
        </authorList>
    </citation>
    <scope>NUCLEOTIDE SEQUENCE</scope>
    <source>
        <strain evidence="8">K2</strain>
    </source>
</reference>
<dbReference type="InterPro" id="IPR052248">
    <property type="entry name" value="Arf-GAP_FG-repeat_protein"/>
</dbReference>
<feature type="compositionally biased region" description="Low complexity" evidence="6">
    <location>
        <begin position="318"/>
        <end position="347"/>
    </location>
</feature>
<evidence type="ECO:0000256" key="2">
    <source>
        <dbReference type="ARBA" id="ARBA00022737"/>
    </source>
</evidence>
<evidence type="ECO:0000313" key="9">
    <source>
        <dbReference type="Proteomes" id="UP001249851"/>
    </source>
</evidence>
<keyword evidence="2" id="KW-0677">Repeat</keyword>
<dbReference type="AlphaFoldDB" id="A0AAD9R6E1"/>
<dbReference type="GO" id="GO:0005737">
    <property type="term" value="C:cytoplasm"/>
    <property type="evidence" value="ECO:0007669"/>
    <property type="project" value="TreeGrafter"/>
</dbReference>
<dbReference type="FunFam" id="1.10.220.150:FF:000005">
    <property type="entry name" value="Arf-GAP domain and FG repeat-containing protein 1"/>
    <property type="match status" value="1"/>
</dbReference>
<dbReference type="PANTHER" id="PTHR46134">
    <property type="entry name" value="DRONGO, ISOFORM F"/>
    <property type="match status" value="1"/>
</dbReference>
<dbReference type="CDD" id="cd08838">
    <property type="entry name" value="ArfGap_AGFG"/>
    <property type="match status" value="1"/>
</dbReference>
<evidence type="ECO:0000259" key="7">
    <source>
        <dbReference type="PROSITE" id="PS50115"/>
    </source>
</evidence>
<dbReference type="PANTHER" id="PTHR46134:SF3">
    <property type="entry name" value="ARFGAP WITH FG REPEATS 1"/>
    <property type="match status" value="1"/>
</dbReference>
<feature type="region of interest" description="Disordered" evidence="6">
    <location>
        <begin position="387"/>
        <end position="625"/>
    </location>
</feature>
<feature type="compositionally biased region" description="Low complexity" evidence="6">
    <location>
        <begin position="446"/>
        <end position="457"/>
    </location>
</feature>
<evidence type="ECO:0000256" key="6">
    <source>
        <dbReference type="SAM" id="MobiDB-lite"/>
    </source>
</evidence>
<feature type="compositionally biased region" description="Polar residues" evidence="6">
    <location>
        <begin position="150"/>
        <end position="162"/>
    </location>
</feature>
<protein>
    <submittedName>
        <fullName evidence="8">Arf-GAP domain and FG repeat-containing protein 1</fullName>
    </submittedName>
</protein>
<evidence type="ECO:0000256" key="5">
    <source>
        <dbReference type="PROSITE-ProRule" id="PRU00288"/>
    </source>
</evidence>
<feature type="compositionally biased region" description="Polar residues" evidence="6">
    <location>
        <begin position="580"/>
        <end position="589"/>
    </location>
</feature>
<accession>A0AAD9R6E1</accession>
<evidence type="ECO:0000256" key="4">
    <source>
        <dbReference type="ARBA" id="ARBA00022833"/>
    </source>
</evidence>
<comment type="caution">
    <text evidence="8">The sequence shown here is derived from an EMBL/GenBank/DDBJ whole genome shotgun (WGS) entry which is preliminary data.</text>
</comment>
<sequence length="785" mass="80640">MKFTSVVLRSAWHACEEESIMASGRKKQDEKNLKLLRDLAAQPHNKVCFDCGQRGPTYVNMTIGSFVCTSCSGILRGLNPPHRVKSISMTSFTQQEIETLQGQGNEYCRKVWLGLWNSSMPAEPESRDEQKKKDFMVQKYERKRWYVAPQQVSANNTSQSTPEPKPLKQLLGENAPTISVHAQTTRERPRTGSQTNSTSVPVSVAPPPGQAQPVAHQVVAQPAQPVQVPAPAPQAKPPSIDLLSDLGGDPFDQKQTQAQFATTPQFDAFGAQPTATGQNTFDPFGSTAPQPAQPTESGFATFGGPPQQQPPNFFDAFGSPPSSSGGFNAFAAQTSTASSQPQAASNSGFGPLVSASGSSASTGDKYAALSGLDGLFASSVGGSSNTSISSASGFGSTGTSSFGMSSGPNPFSSTSGAGSGGFQQAQQQPSNPFQGLGGQLNGPARNMSTASSMSSTSGVGGGFGSFNSAPPMGSAFGSQPATSGFGNQPATSGFGNQPATSGFGNQPATSGFGNQPATSGFGNQPATSGFGNQPATSGFGSQPATSGFGNQPATSGFGAQQPNSGFAGGNQIGGGFGNFVSGQQSSYGATPQPGWGGMSGQQQMVGGQNVGMASSSPQQTLSFGGAGMGAMAWTQFGKMGGSQQQQPQQPQIQGQMNFGGNQTGFAGNTAFGAVQSNAGFGSNAMSSGNSFGGQPQVAGFGTSGSFGGQPLSGFGNQGGRGSFGGSMSMMGAGQMPELKAFKDRDNLRTLSCRLFTTLRQRHRRFPIECKSDKVGLILFKKVQIH</sequence>
<gene>
    <name evidence="8" type="ORF">P5673_001416</name>
</gene>
<organism evidence="8 9">
    <name type="scientific">Acropora cervicornis</name>
    <name type="common">Staghorn coral</name>
    <dbReference type="NCBI Taxonomy" id="6130"/>
    <lineage>
        <taxon>Eukaryota</taxon>
        <taxon>Metazoa</taxon>
        <taxon>Cnidaria</taxon>
        <taxon>Anthozoa</taxon>
        <taxon>Hexacorallia</taxon>
        <taxon>Scleractinia</taxon>
        <taxon>Astrocoeniina</taxon>
        <taxon>Acroporidae</taxon>
        <taxon>Acropora</taxon>
    </lineage>
</organism>
<dbReference type="Proteomes" id="UP001249851">
    <property type="component" value="Unassembled WGS sequence"/>
</dbReference>
<feature type="compositionally biased region" description="Polar residues" evidence="6">
    <location>
        <begin position="613"/>
        <end position="622"/>
    </location>
</feature>
<feature type="compositionally biased region" description="Low complexity" evidence="6">
    <location>
        <begin position="387"/>
        <end position="434"/>
    </location>
</feature>
<name>A0AAD9R6E1_ACRCE</name>